<organism evidence="19 20">
    <name type="scientific">Malassezia cuniculi</name>
    <dbReference type="NCBI Taxonomy" id="948313"/>
    <lineage>
        <taxon>Eukaryota</taxon>
        <taxon>Fungi</taxon>
        <taxon>Dikarya</taxon>
        <taxon>Basidiomycota</taxon>
        <taxon>Ustilaginomycotina</taxon>
        <taxon>Malasseziomycetes</taxon>
        <taxon>Malasseziales</taxon>
        <taxon>Malasseziaceae</taxon>
        <taxon>Malassezia</taxon>
    </lineage>
</organism>
<evidence type="ECO:0000256" key="5">
    <source>
        <dbReference type="ARBA" id="ARBA00022723"/>
    </source>
</evidence>
<comment type="catalytic activity">
    <reaction evidence="12 13">
        <text>DNA(n) + a 2'-deoxyribonucleoside 5'-triphosphate = DNA(n+1) + diphosphate</text>
        <dbReference type="Rhea" id="RHEA:22508"/>
        <dbReference type="Rhea" id="RHEA-COMP:17339"/>
        <dbReference type="Rhea" id="RHEA-COMP:17340"/>
        <dbReference type="ChEBI" id="CHEBI:33019"/>
        <dbReference type="ChEBI" id="CHEBI:61560"/>
        <dbReference type="ChEBI" id="CHEBI:173112"/>
        <dbReference type="EC" id="2.7.7.7"/>
    </reaction>
</comment>
<comment type="cofactor">
    <cofactor evidence="1 13">
        <name>[4Fe-4S] cluster</name>
        <dbReference type="ChEBI" id="CHEBI:49883"/>
    </cofactor>
</comment>
<evidence type="ECO:0000256" key="4">
    <source>
        <dbReference type="ARBA" id="ARBA00022695"/>
    </source>
</evidence>
<proteinExistence type="inferred from homology"/>
<evidence type="ECO:0000256" key="14">
    <source>
        <dbReference type="SAM" id="MobiDB-lite"/>
    </source>
</evidence>
<dbReference type="GO" id="GO:0000166">
    <property type="term" value="F:nucleotide binding"/>
    <property type="evidence" value="ECO:0007669"/>
    <property type="project" value="InterPro"/>
</dbReference>
<dbReference type="GO" id="GO:0042276">
    <property type="term" value="P:error-prone translesion synthesis"/>
    <property type="evidence" value="ECO:0007669"/>
    <property type="project" value="TreeGrafter"/>
</dbReference>
<keyword evidence="8 13" id="KW-0239">DNA-directed DNA polymerase</keyword>
<dbReference type="GO" id="GO:0003677">
    <property type="term" value="F:DNA binding"/>
    <property type="evidence" value="ECO:0007669"/>
    <property type="project" value="UniProtKB-KW"/>
</dbReference>
<keyword evidence="3 13" id="KW-0808">Transferase</keyword>
<feature type="domain" description="DNA-directed DNA polymerase family B exonuclease" evidence="16">
    <location>
        <begin position="448"/>
        <end position="606"/>
    </location>
</feature>
<evidence type="ECO:0000256" key="12">
    <source>
        <dbReference type="ARBA" id="ARBA00049244"/>
    </source>
</evidence>
<evidence type="ECO:0000259" key="17">
    <source>
        <dbReference type="Pfam" id="PF14260"/>
    </source>
</evidence>
<dbReference type="InterPro" id="IPR023211">
    <property type="entry name" value="DNA_pol_palm_dom_sf"/>
</dbReference>
<dbReference type="Proteomes" id="UP001219933">
    <property type="component" value="Chromosome 2"/>
</dbReference>
<accession>A0AAF0J6C2</accession>
<evidence type="ECO:0000259" key="15">
    <source>
        <dbReference type="Pfam" id="PF00136"/>
    </source>
</evidence>
<feature type="region of interest" description="Disordered" evidence="14">
    <location>
        <begin position="420"/>
        <end position="449"/>
    </location>
</feature>
<name>A0AAF0J6C2_9BASI</name>
<keyword evidence="10 13" id="KW-0411">Iron-sulfur</keyword>
<dbReference type="Gene3D" id="3.30.342.10">
    <property type="entry name" value="DNA Polymerase, chain B, domain 1"/>
    <property type="match status" value="1"/>
</dbReference>
<comment type="similarity">
    <text evidence="2 13">Belongs to the DNA polymerase type-B family.</text>
</comment>
<evidence type="ECO:0000256" key="9">
    <source>
        <dbReference type="ARBA" id="ARBA00023004"/>
    </source>
</evidence>
<keyword evidence="7 13" id="KW-0862">Zinc</keyword>
<evidence type="ECO:0000256" key="1">
    <source>
        <dbReference type="ARBA" id="ARBA00001966"/>
    </source>
</evidence>
<evidence type="ECO:0000256" key="11">
    <source>
        <dbReference type="ARBA" id="ARBA00023204"/>
    </source>
</evidence>
<keyword evidence="13" id="KW-0004">4Fe-4S</keyword>
<keyword evidence="5 13" id="KW-0479">Metal-binding</keyword>
<keyword evidence="13" id="KW-0539">Nucleus</keyword>
<reference evidence="19" key="1">
    <citation type="submission" date="2023-03" db="EMBL/GenBank/DDBJ databases">
        <title>Mating type loci evolution in Malassezia.</title>
        <authorList>
            <person name="Coelho M.A."/>
        </authorList>
    </citation>
    <scope>NUCLEOTIDE SEQUENCE</scope>
    <source>
        <strain evidence="19">CBS 11721</strain>
    </source>
</reference>
<dbReference type="EC" id="2.7.7.7" evidence="13"/>
<dbReference type="GO" id="GO:0016035">
    <property type="term" value="C:zeta DNA polymerase complex"/>
    <property type="evidence" value="ECO:0007669"/>
    <property type="project" value="InterPro"/>
</dbReference>
<dbReference type="InterPro" id="IPR017964">
    <property type="entry name" value="DNA-dir_DNA_pol_B_CS"/>
</dbReference>
<evidence type="ECO:0000313" key="20">
    <source>
        <dbReference type="Proteomes" id="UP001219933"/>
    </source>
</evidence>
<gene>
    <name evidence="19" type="primary">REV3</name>
    <name evidence="19" type="ORF">MCUN1_001218</name>
</gene>
<dbReference type="Pfam" id="PF00136">
    <property type="entry name" value="DNA_pol_B"/>
    <property type="match status" value="1"/>
</dbReference>
<dbReference type="GO" id="GO:0051539">
    <property type="term" value="F:4 iron, 4 sulfur cluster binding"/>
    <property type="evidence" value="ECO:0007669"/>
    <property type="project" value="UniProtKB-KW"/>
</dbReference>
<dbReference type="InterPro" id="IPR012337">
    <property type="entry name" value="RNaseH-like_sf"/>
</dbReference>
<dbReference type="GO" id="GO:0000724">
    <property type="term" value="P:double-strand break repair via homologous recombination"/>
    <property type="evidence" value="ECO:0007669"/>
    <property type="project" value="TreeGrafter"/>
</dbReference>
<dbReference type="PANTHER" id="PTHR45812:SF1">
    <property type="entry name" value="DNA POLYMERASE ZETA CATALYTIC SUBUNIT"/>
    <property type="match status" value="1"/>
</dbReference>
<evidence type="ECO:0000259" key="16">
    <source>
        <dbReference type="Pfam" id="PF03104"/>
    </source>
</evidence>
<keyword evidence="13" id="KW-0238">DNA-binding</keyword>
<dbReference type="EMBL" id="CP119878">
    <property type="protein sequence ID" value="WFD34379.1"/>
    <property type="molecule type" value="Genomic_DNA"/>
</dbReference>
<dbReference type="Gene3D" id="3.90.1600.10">
    <property type="entry name" value="Palm domain of DNA polymerase"/>
    <property type="match status" value="1"/>
</dbReference>
<feature type="domain" description="C4-type zinc-finger of DNA polymerase delta" evidence="17">
    <location>
        <begin position="1139"/>
        <end position="1207"/>
    </location>
</feature>
<evidence type="ECO:0000256" key="8">
    <source>
        <dbReference type="ARBA" id="ARBA00022932"/>
    </source>
</evidence>
<dbReference type="CDD" id="cd05778">
    <property type="entry name" value="DNA_polB_zeta_exo"/>
    <property type="match status" value="1"/>
</dbReference>
<evidence type="ECO:0000256" key="2">
    <source>
        <dbReference type="ARBA" id="ARBA00005755"/>
    </source>
</evidence>
<dbReference type="SUPFAM" id="SSF56672">
    <property type="entry name" value="DNA/RNA polymerases"/>
    <property type="match status" value="1"/>
</dbReference>
<keyword evidence="6" id="KW-0227">DNA damage</keyword>
<keyword evidence="13" id="KW-0863">Zinc-finger</keyword>
<sequence length="1239" mass="136980">MRVVVAHVEYGLYRGDDGKHTPIFHVHGATPEGTRCCVHVHGVYPYFYIDYTGKLEPEAVRQATESLRSRLDGAIGRRIVVAIHLCKGTPFYGFHERHSYYLKVSYSDPYIRTRLAGALESGTTGRVVQPYEMHIPYELQLMSDFGIAGCAEMDIENISFRRPCPKGHVENNRPRLSTAPLEVDVDASHILNRKRAGTSDLLVPSLRILWEQDAARRRKLGVEPAATPQREQRARAFPWLAEQRYAEKLANLRSEAVQPLGDIPTLDRWVPWAYDTPELFFKKVGADVIDQSQRAAPATPIPSVPESQSETFSFVEQTPIGSLGLGSDSNSQPLKFAPSACSTRVGPLTLPPPPTPLQVRTEVAVEHVKPHYSDPNDVPRREIPGAAPARLANFDTMRAFEHWGRESQPAPRLPRLLSYTYAKDPPHPASVRPAGQTQESKPQSQLTSQTSEPLHLAVLALEVIATASTYPDPEHNEVAAVVYALQDDVSEADWRTGALVVGEMRLDLANMRVRTVSSELELISLIIDLVRAADPEILVGYDLARGSFGYLDIRAAKHGIDLCSKLGRIAQDRSSDALRISGRHLIDASQAIKRSVPLTQYTLEHVANAVLHERTPSYTFATLSAWMSRAPSAARAIAYMARRTTLVLRILDRCDIIPRAAETARICGLDLTAALTRGSQFRVESMLLRIAKPLSYVFISPSRSQVAKQRAAESIPLVMEPQARMYSGPVAVLDFQSLYPSMIIAYNLCYSTCLGHIEKPRLGVTGYARRPGILDELGDDVSVSPNGMLFVRSHVRQSLLARMLSEVLSTRVMVRSAPQGTPAFERRQHARQLSLKLLANVTYGYAGASFSGRMPCVELADAIVQSGRETLEHAISWISHSVPDAQVVYGDTDSLFVHLPGRTVKDAFAIGHHIAESITQMNPDPVRLRLEKIYDGCVLLAKKRYAGYMYATPTSKPTLDVKGLETVRRDGNIALQRLEEACLRMLFVDRDLSAIKRYCLRQWTLLRNGHVSPAHLACSKPVRLGTYATSLPPPGAVLAARRMHSGHPPPLNGERVPFLIANMPGSRLADRAIAPDEVSENSLDTDYYIRRMMVPPLERILGPAGADVAAWYSELPRPSVVPSKRARDTLFAHYAAESCVVCNAPTNAPLCADCVRNPETAVYSAAARLHRAETRQLMYHRTCAACASFPPSESPPCVAYDCPIVFAKSKTMDEVVHADRVLKHALSSVSAVSTDAWEW</sequence>
<feature type="compositionally biased region" description="Polar residues" evidence="14">
    <location>
        <begin position="435"/>
        <end position="449"/>
    </location>
</feature>
<dbReference type="GO" id="GO:0006260">
    <property type="term" value="P:DNA replication"/>
    <property type="evidence" value="ECO:0007669"/>
    <property type="project" value="UniProtKB-KW"/>
</dbReference>
<feature type="domain" description="DNA polymerase delta/zeta catalytic subunit N-terminal" evidence="18">
    <location>
        <begin position="42"/>
        <end position="110"/>
    </location>
</feature>
<dbReference type="CDD" id="cd05534">
    <property type="entry name" value="POLBc_zeta"/>
    <property type="match status" value="1"/>
</dbReference>
<keyword evidence="20" id="KW-1185">Reference proteome</keyword>
<evidence type="ECO:0000259" key="18">
    <source>
        <dbReference type="Pfam" id="PF24055"/>
    </source>
</evidence>
<evidence type="ECO:0000313" key="19">
    <source>
        <dbReference type="EMBL" id="WFD34379.1"/>
    </source>
</evidence>
<dbReference type="SUPFAM" id="SSF53098">
    <property type="entry name" value="Ribonuclease H-like"/>
    <property type="match status" value="1"/>
</dbReference>
<evidence type="ECO:0000256" key="10">
    <source>
        <dbReference type="ARBA" id="ARBA00023014"/>
    </source>
</evidence>
<evidence type="ECO:0000256" key="3">
    <source>
        <dbReference type="ARBA" id="ARBA00022679"/>
    </source>
</evidence>
<keyword evidence="13" id="KW-0235">DNA replication</keyword>
<keyword evidence="4 13" id="KW-0548">Nucleotidyltransferase</keyword>
<dbReference type="GO" id="GO:0003887">
    <property type="term" value="F:DNA-directed DNA polymerase activity"/>
    <property type="evidence" value="ECO:0007669"/>
    <property type="project" value="UniProtKB-KW"/>
</dbReference>
<dbReference type="SMART" id="SM00486">
    <property type="entry name" value="POLBc"/>
    <property type="match status" value="1"/>
</dbReference>
<protein>
    <recommendedName>
        <fullName evidence="13">DNA polymerase</fullName>
        <ecNumber evidence="13">2.7.7.7</ecNumber>
    </recommendedName>
</protein>
<dbReference type="InterPro" id="IPR025687">
    <property type="entry name" value="Znf-C4pol"/>
</dbReference>
<dbReference type="InterPro" id="IPR006134">
    <property type="entry name" value="DNA-dir_DNA_pol_B_multi_dom"/>
</dbReference>
<evidence type="ECO:0000256" key="13">
    <source>
        <dbReference type="RuleBase" id="RU000442"/>
    </source>
</evidence>
<feature type="domain" description="DNA-directed DNA polymerase family B multifunctional" evidence="15">
    <location>
        <begin position="671"/>
        <end position="1102"/>
    </location>
</feature>
<dbReference type="PROSITE" id="PS00116">
    <property type="entry name" value="DNA_POLYMERASE_B"/>
    <property type="match status" value="1"/>
</dbReference>
<evidence type="ECO:0000256" key="7">
    <source>
        <dbReference type="ARBA" id="ARBA00022833"/>
    </source>
</evidence>
<dbReference type="Pfam" id="PF03104">
    <property type="entry name" value="DNA_pol_B_exo1"/>
    <property type="match status" value="1"/>
</dbReference>
<dbReference type="InterPro" id="IPR043502">
    <property type="entry name" value="DNA/RNA_pol_sf"/>
</dbReference>
<comment type="subcellular location">
    <subcellularLocation>
        <location evidence="13">Nucleus</location>
    </subcellularLocation>
</comment>
<evidence type="ECO:0000256" key="6">
    <source>
        <dbReference type="ARBA" id="ARBA00022763"/>
    </source>
</evidence>
<dbReference type="Gene3D" id="1.10.287.690">
    <property type="entry name" value="Helix hairpin bin"/>
    <property type="match status" value="1"/>
</dbReference>
<dbReference type="GO" id="GO:0005634">
    <property type="term" value="C:nucleus"/>
    <property type="evidence" value="ECO:0007669"/>
    <property type="project" value="UniProtKB-SubCell"/>
</dbReference>
<dbReference type="AlphaFoldDB" id="A0AAF0J6C2"/>
<dbReference type="InterPro" id="IPR036397">
    <property type="entry name" value="RNaseH_sf"/>
</dbReference>
<dbReference type="Pfam" id="PF24055">
    <property type="entry name" value="POL3_N"/>
    <property type="match status" value="1"/>
</dbReference>
<dbReference type="InterPro" id="IPR042087">
    <property type="entry name" value="DNA_pol_B_thumb"/>
</dbReference>
<dbReference type="GO" id="GO:0008270">
    <property type="term" value="F:zinc ion binding"/>
    <property type="evidence" value="ECO:0007669"/>
    <property type="project" value="UniProtKB-KW"/>
</dbReference>
<dbReference type="InterPro" id="IPR006133">
    <property type="entry name" value="DNA-dir_DNA_pol_B_exonuc"/>
</dbReference>
<keyword evidence="11" id="KW-0234">DNA repair</keyword>
<keyword evidence="9 13" id="KW-0408">Iron</keyword>
<dbReference type="Pfam" id="PF14260">
    <property type="entry name" value="zf-C4pol"/>
    <property type="match status" value="1"/>
</dbReference>
<dbReference type="InterPro" id="IPR056435">
    <property type="entry name" value="DPOD/Z_N"/>
</dbReference>
<dbReference type="InterPro" id="IPR006172">
    <property type="entry name" value="DNA-dir_DNA_pol_B"/>
</dbReference>
<dbReference type="InterPro" id="IPR030559">
    <property type="entry name" value="PolZ_Rev3"/>
</dbReference>
<dbReference type="PANTHER" id="PTHR45812">
    <property type="entry name" value="DNA POLYMERASE ZETA CATALYTIC SUBUNIT"/>
    <property type="match status" value="1"/>
</dbReference>
<dbReference type="PRINTS" id="PR00106">
    <property type="entry name" value="DNAPOLB"/>
</dbReference>
<dbReference type="Gene3D" id="3.30.420.10">
    <property type="entry name" value="Ribonuclease H-like superfamily/Ribonuclease H"/>
    <property type="match status" value="1"/>
</dbReference>
<dbReference type="Gene3D" id="1.10.132.60">
    <property type="entry name" value="DNA polymerase family B, C-terminal domain"/>
    <property type="match status" value="1"/>
</dbReference>